<dbReference type="RefSeq" id="WP_183662674.1">
    <property type="nucleotide sequence ID" value="NZ_BAAAXX010000179.1"/>
</dbReference>
<gene>
    <name evidence="1" type="ORF">FHR33_009858</name>
</gene>
<sequence>MPEGTLITVEVDAAEVERRLRAGEITCPSCAGVLTGWGFGRRRRLWGMGEALIEVQPRRTRCSSCARTHVLLQRADGVEVVGTALEAKAQGAGIGGSPPVWAVRRRRFGAG</sequence>
<dbReference type="GeneID" id="95395815"/>
<comment type="caution">
    <text evidence="1">The sequence shown here is derived from an EMBL/GenBank/DDBJ whole genome shotgun (WGS) entry which is preliminary data.</text>
</comment>
<name>A0A7W5VKB7_9ACTN</name>
<evidence type="ECO:0000313" key="2">
    <source>
        <dbReference type="Proteomes" id="UP000579945"/>
    </source>
</evidence>
<dbReference type="EMBL" id="JACIBV010000003">
    <property type="protein sequence ID" value="MBB3733905.1"/>
    <property type="molecule type" value="Genomic_DNA"/>
</dbReference>
<evidence type="ECO:0000313" key="1">
    <source>
        <dbReference type="EMBL" id="MBB3733905.1"/>
    </source>
</evidence>
<protein>
    <submittedName>
        <fullName evidence="1">Uncharacterized protein</fullName>
    </submittedName>
</protein>
<reference evidence="1 2" key="1">
    <citation type="submission" date="2020-08" db="EMBL/GenBank/DDBJ databases">
        <title>Sequencing the genomes of 1000 actinobacteria strains.</title>
        <authorList>
            <person name="Klenk H.-P."/>
        </authorList>
    </citation>
    <scope>NUCLEOTIDE SEQUENCE [LARGE SCALE GENOMIC DNA]</scope>
    <source>
        <strain evidence="1 2">DSM 44320</strain>
    </source>
</reference>
<dbReference type="AlphaFoldDB" id="A0A7W5VKB7"/>
<proteinExistence type="predicted"/>
<organism evidence="1 2">
    <name type="scientific">Nonomuraea dietziae</name>
    <dbReference type="NCBI Taxonomy" id="65515"/>
    <lineage>
        <taxon>Bacteria</taxon>
        <taxon>Bacillati</taxon>
        <taxon>Actinomycetota</taxon>
        <taxon>Actinomycetes</taxon>
        <taxon>Streptosporangiales</taxon>
        <taxon>Streptosporangiaceae</taxon>
        <taxon>Nonomuraea</taxon>
    </lineage>
</organism>
<accession>A0A7W5VKB7</accession>
<keyword evidence="2" id="KW-1185">Reference proteome</keyword>
<dbReference type="Proteomes" id="UP000579945">
    <property type="component" value="Unassembled WGS sequence"/>
</dbReference>